<protein>
    <submittedName>
        <fullName evidence="2">Uncharacterized protein</fullName>
    </submittedName>
</protein>
<dbReference type="BioCyc" id="CAULO:CC2865-MONOMER"/>
<dbReference type="Proteomes" id="UP000001816">
    <property type="component" value="Chromosome"/>
</dbReference>
<gene>
    <name evidence="2" type="ordered locus">CC_2865</name>
</gene>
<keyword evidence="3" id="KW-1185">Reference proteome</keyword>
<sequence>MKAVLQKGSDHATRRSSVFRHRDLHRQLSGG</sequence>
<evidence type="ECO:0000313" key="2">
    <source>
        <dbReference type="EMBL" id="AAK24829.1"/>
    </source>
</evidence>
<evidence type="ECO:0000313" key="3">
    <source>
        <dbReference type="Proteomes" id="UP000001816"/>
    </source>
</evidence>
<dbReference type="PIR" id="A87604">
    <property type="entry name" value="A87604"/>
</dbReference>
<dbReference type="HOGENOM" id="CLU_3395721_0_0_5"/>
<feature type="region of interest" description="Disordered" evidence="1">
    <location>
        <begin position="1"/>
        <end position="31"/>
    </location>
</feature>
<organism evidence="2 3">
    <name type="scientific">Caulobacter vibrioides (strain ATCC 19089 / CIP 103742 / CB 15)</name>
    <name type="common">Caulobacter crescentus</name>
    <dbReference type="NCBI Taxonomy" id="190650"/>
    <lineage>
        <taxon>Bacteria</taxon>
        <taxon>Pseudomonadati</taxon>
        <taxon>Pseudomonadota</taxon>
        <taxon>Alphaproteobacteria</taxon>
        <taxon>Caulobacterales</taxon>
        <taxon>Caulobacteraceae</taxon>
        <taxon>Caulobacter</taxon>
    </lineage>
</organism>
<dbReference type="EMBL" id="AE005673">
    <property type="protein sequence ID" value="AAK24829.1"/>
    <property type="molecule type" value="Genomic_DNA"/>
</dbReference>
<accession>Q9A4G9</accession>
<name>Q9A4G9_CAUVC</name>
<proteinExistence type="predicted"/>
<reference evidence="2 3" key="1">
    <citation type="journal article" date="2001" name="Proc. Natl. Acad. Sci. U.S.A.">
        <title>Complete genome sequence of Caulobacter crescentus.</title>
        <authorList>
            <person name="Nierman W.C."/>
            <person name="Feldblyum T.V."/>
            <person name="Laub M.T."/>
            <person name="Paulsen I.T."/>
            <person name="Nelson K.E."/>
            <person name="Eisen J.A."/>
            <person name="Heidelberg J.F."/>
            <person name="Alley M.R."/>
            <person name="Ohta N."/>
            <person name="Maddock J.R."/>
            <person name="Potocka I."/>
            <person name="Nelson W.C."/>
            <person name="Newton A."/>
            <person name="Stephens C."/>
            <person name="Phadke N.D."/>
            <person name="Ely B."/>
            <person name="DeBoy R.T."/>
            <person name="Dodson R.J."/>
            <person name="Durkin A.S."/>
            <person name="Gwinn M.L."/>
            <person name="Haft D.H."/>
            <person name="Kolonay J.F."/>
            <person name="Smit J."/>
            <person name="Craven M.B."/>
            <person name="Khouri H."/>
            <person name="Shetty J."/>
            <person name="Berry K."/>
            <person name="Utterback T."/>
            <person name="Tran K."/>
            <person name="Wolf A."/>
            <person name="Vamathevan J."/>
            <person name="Ermolaeva M."/>
            <person name="White O."/>
            <person name="Salzberg S.L."/>
            <person name="Venter J.C."/>
            <person name="Shapiro L."/>
            <person name="Fraser C.M."/>
        </authorList>
    </citation>
    <scope>NUCLEOTIDE SEQUENCE [LARGE SCALE GENOMIC DNA]</scope>
    <source>
        <strain evidence="3">ATCC 19089 / CB15</strain>
    </source>
</reference>
<dbReference type="KEGG" id="ccr:CC_2865"/>
<evidence type="ECO:0000256" key="1">
    <source>
        <dbReference type="SAM" id="MobiDB-lite"/>
    </source>
</evidence>
<dbReference type="AlphaFoldDB" id="Q9A4G9"/>
<dbReference type="EnsemblBacteria" id="AAK24829">
    <property type="protein sequence ID" value="AAK24829"/>
    <property type="gene ID" value="CC_2865"/>
</dbReference>